<sequence>MEEYTVKLKKLDDDTYCDIVVTEDDNGEVIKFRLEKDSKVFVGEDEDYLTAFRKLRDALLSAGYGMCCAGALVNALQSGMMAGSDRVYLVKLGEKPSMKNAVGIFDPAGADIFPDSKAQEIYAERFFDSI</sequence>
<protein>
    <submittedName>
        <fullName evidence="1">Uncharacterized protein</fullName>
    </submittedName>
</protein>
<dbReference type="EMBL" id="FOKQ01000010">
    <property type="protein sequence ID" value="SFC29380.1"/>
    <property type="molecule type" value="Genomic_DNA"/>
</dbReference>
<dbReference type="OrthoDB" id="2081579at2"/>
<dbReference type="RefSeq" id="WP_074960909.1">
    <property type="nucleotide sequence ID" value="NZ_FOKQ01000010.1"/>
</dbReference>
<organism evidence="1 2">
    <name type="scientific">Ruminococcus albus</name>
    <dbReference type="NCBI Taxonomy" id="1264"/>
    <lineage>
        <taxon>Bacteria</taxon>
        <taxon>Bacillati</taxon>
        <taxon>Bacillota</taxon>
        <taxon>Clostridia</taxon>
        <taxon>Eubacteriales</taxon>
        <taxon>Oscillospiraceae</taxon>
        <taxon>Ruminococcus</taxon>
    </lineage>
</organism>
<evidence type="ECO:0000313" key="1">
    <source>
        <dbReference type="EMBL" id="SFC29380.1"/>
    </source>
</evidence>
<dbReference type="AlphaFoldDB" id="A0A1I1I834"/>
<proteinExistence type="predicted"/>
<evidence type="ECO:0000313" key="2">
    <source>
        <dbReference type="Proteomes" id="UP000182192"/>
    </source>
</evidence>
<gene>
    <name evidence="1" type="ORF">SAMN02910406_01464</name>
</gene>
<dbReference type="Proteomes" id="UP000182192">
    <property type="component" value="Unassembled WGS sequence"/>
</dbReference>
<accession>A0A1I1I834</accession>
<name>A0A1I1I834_RUMAL</name>
<reference evidence="1 2" key="1">
    <citation type="submission" date="2016-10" db="EMBL/GenBank/DDBJ databases">
        <authorList>
            <person name="de Groot N.N."/>
        </authorList>
    </citation>
    <scope>NUCLEOTIDE SEQUENCE [LARGE SCALE GENOMIC DNA]</scope>
    <source>
        <strain evidence="1 2">AR67</strain>
    </source>
</reference>